<dbReference type="InterPro" id="IPR025411">
    <property type="entry name" value="DUF4136"/>
</dbReference>
<protein>
    <submittedName>
        <fullName evidence="2">DUF4136 domain-containing protein</fullName>
    </submittedName>
</protein>
<evidence type="ECO:0000313" key="3">
    <source>
        <dbReference type="Proteomes" id="UP000783796"/>
    </source>
</evidence>
<accession>A0A948TC65</accession>
<comment type="caution">
    <text evidence="2">The sequence shown here is derived from an EMBL/GenBank/DDBJ whole genome shotgun (WGS) entry which is preliminary data.</text>
</comment>
<dbReference type="Pfam" id="PF13590">
    <property type="entry name" value="DUF4136"/>
    <property type="match status" value="1"/>
</dbReference>
<evidence type="ECO:0000259" key="1">
    <source>
        <dbReference type="Pfam" id="PF13590"/>
    </source>
</evidence>
<sequence>MKKLLFYICLPLLAVSCEKEPDMTELDADLAVYTDYDSSVDFGSYKTYFLPDSILEAGEYKATYWKDENAMKIIKAVETNMNQRGYTRITDPNEKDNADIGIQLSYLNESYQIVSGGYFGGWWDYGYWGPWWGGWYYPYPITYSYNTNTLIMEMVDLTADQEGKNIPVVWYASASGAQYSGMYNLQLLVNSVNQAYKQSEYINCNK</sequence>
<dbReference type="Gene3D" id="3.30.160.670">
    <property type="match status" value="1"/>
</dbReference>
<dbReference type="EMBL" id="JAHLFW010000070">
    <property type="protein sequence ID" value="MBU3838293.1"/>
    <property type="molecule type" value="Genomic_DNA"/>
</dbReference>
<organism evidence="2 3">
    <name type="scientific">Candidatus Phocaeicola faecigallinarum</name>
    <dbReference type="NCBI Taxonomy" id="2838732"/>
    <lineage>
        <taxon>Bacteria</taxon>
        <taxon>Pseudomonadati</taxon>
        <taxon>Bacteroidota</taxon>
        <taxon>Bacteroidia</taxon>
        <taxon>Bacteroidales</taxon>
        <taxon>Bacteroidaceae</taxon>
        <taxon>Phocaeicola</taxon>
    </lineage>
</organism>
<dbReference type="Proteomes" id="UP000783796">
    <property type="component" value="Unassembled WGS sequence"/>
</dbReference>
<evidence type="ECO:0000313" key="2">
    <source>
        <dbReference type="EMBL" id="MBU3838293.1"/>
    </source>
</evidence>
<name>A0A948TC65_9BACT</name>
<dbReference type="PROSITE" id="PS51257">
    <property type="entry name" value="PROKAR_LIPOPROTEIN"/>
    <property type="match status" value="1"/>
</dbReference>
<proteinExistence type="predicted"/>
<reference evidence="2" key="1">
    <citation type="journal article" date="2021" name="PeerJ">
        <title>Extensive microbial diversity within the chicken gut microbiome revealed by metagenomics and culture.</title>
        <authorList>
            <person name="Gilroy R."/>
            <person name="Ravi A."/>
            <person name="Getino M."/>
            <person name="Pursley I."/>
            <person name="Horton D.L."/>
            <person name="Alikhan N.F."/>
            <person name="Baker D."/>
            <person name="Gharbi K."/>
            <person name="Hall N."/>
            <person name="Watson M."/>
            <person name="Adriaenssens E.M."/>
            <person name="Foster-Nyarko E."/>
            <person name="Jarju S."/>
            <person name="Secka A."/>
            <person name="Antonio M."/>
            <person name="Oren A."/>
            <person name="Chaudhuri R.R."/>
            <person name="La Ragione R."/>
            <person name="Hildebrand F."/>
            <person name="Pallen M.J."/>
        </authorList>
    </citation>
    <scope>NUCLEOTIDE SEQUENCE</scope>
    <source>
        <strain evidence="2">G4-2901</strain>
    </source>
</reference>
<dbReference type="AlphaFoldDB" id="A0A948TC65"/>
<reference evidence="2" key="2">
    <citation type="submission" date="2021-04" db="EMBL/GenBank/DDBJ databases">
        <authorList>
            <person name="Gilroy R."/>
        </authorList>
    </citation>
    <scope>NUCLEOTIDE SEQUENCE</scope>
    <source>
        <strain evidence="2">G4-2901</strain>
    </source>
</reference>
<feature type="domain" description="DUF4136" evidence="1">
    <location>
        <begin position="32"/>
        <end position="198"/>
    </location>
</feature>
<gene>
    <name evidence="2" type="ORF">H9777_08290</name>
</gene>